<evidence type="ECO:0000256" key="2">
    <source>
        <dbReference type="SAM" id="SignalP"/>
    </source>
</evidence>
<evidence type="ECO:0000313" key="3">
    <source>
        <dbReference type="EMBL" id="MBA8888303.1"/>
    </source>
</evidence>
<organism evidence="3 4">
    <name type="scientific">Dokdonella fugitiva</name>
    <dbReference type="NCBI Taxonomy" id="328517"/>
    <lineage>
        <taxon>Bacteria</taxon>
        <taxon>Pseudomonadati</taxon>
        <taxon>Pseudomonadota</taxon>
        <taxon>Gammaproteobacteria</taxon>
        <taxon>Lysobacterales</taxon>
        <taxon>Rhodanobacteraceae</taxon>
        <taxon>Dokdonella</taxon>
    </lineage>
</organism>
<sequence>MKRKLWMITLASAASMLGLHVHAGKLHARPPWRRAGKGNGPRRVDRRDGDGGAFGAVRPMNALFAFLESLRPTMRARAIPTPRRAAAWLAWVIAMSLPHAPAKATPGWSWIAPTPTPYTLRHVAQLGGGVAIAVGDSNTLLRTSDGGMTWMPSEVPLVSSEGGFQVVRPAKGGKVLAFGGYPVASMHAAEGLVAQTTDAGVTWTLMATFPGLFLLDAAIGTDGSVRVVGIDTTTFEAVYLSTNDSVTWSSRKLGYVGFATSVWMDPSTIFVAGFNGVTGTGTVLDSKDDGESWHETPLGEQVLTRLAFRDARHGAVVGLAGTVFTTNDGGDSWQPITTGGSLNNHDVAYSPDGSIRIASGDEADTGEWLLSVDDGATWTISGFERDLEGLSFASDGSATIVGYGGMLRTTSDGGATWLDPTTRLSPLALFSVRFTDAERGLAVGEGGTVATTTDAGRHWSTQASGSASALYGSAFPGRGFAIAVGGDRLANTPAVIGSTDGGGSWVDLASFNFPTAVLESVDCTSTTTCVAVGRCGFIVRTEDAGQTWSEIEPVDCIRGAWLKSVRFRNAMAGLAVGQNTILRTTDGGITWDRVDSPTPQGTWAVAYGDDLHAFIAAGDDVGQGVFLSSEDGGLTWYANKDAFVDLPRDIAFSDARNGAAVGLFGSVFTTEDAGEHWVVADYTVDGPLYGIALLDQRRRLAVGAMLGNATIRVYDDAIYADGFDR</sequence>
<dbReference type="AlphaFoldDB" id="A0A839F046"/>
<dbReference type="RefSeq" id="WP_182531351.1">
    <property type="nucleotide sequence ID" value="NZ_JACGXL010000003.1"/>
</dbReference>
<gene>
    <name evidence="3" type="ORF">FHW12_002527</name>
</gene>
<dbReference type="Proteomes" id="UP000550401">
    <property type="component" value="Unassembled WGS sequence"/>
</dbReference>
<dbReference type="PANTHER" id="PTHR47199:SF2">
    <property type="entry name" value="PHOTOSYSTEM II STABILITY_ASSEMBLY FACTOR HCF136, CHLOROPLASTIC"/>
    <property type="match status" value="1"/>
</dbReference>
<evidence type="ECO:0000313" key="4">
    <source>
        <dbReference type="Proteomes" id="UP000550401"/>
    </source>
</evidence>
<dbReference type="PANTHER" id="PTHR47199">
    <property type="entry name" value="PHOTOSYSTEM II STABILITY/ASSEMBLY FACTOR HCF136, CHLOROPLASTIC"/>
    <property type="match status" value="1"/>
</dbReference>
<keyword evidence="2" id="KW-0732">Signal</keyword>
<comment type="caution">
    <text evidence="3">The sequence shown here is derived from an EMBL/GenBank/DDBJ whole genome shotgun (WGS) entry which is preliminary data.</text>
</comment>
<accession>A0A839F046</accession>
<feature type="region of interest" description="Disordered" evidence="1">
    <location>
        <begin position="30"/>
        <end position="51"/>
    </location>
</feature>
<proteinExistence type="predicted"/>
<keyword evidence="4" id="KW-1185">Reference proteome</keyword>
<dbReference type="SUPFAM" id="SSF110296">
    <property type="entry name" value="Oligoxyloglucan reducing end-specific cellobiohydrolase"/>
    <property type="match status" value="3"/>
</dbReference>
<evidence type="ECO:0000256" key="1">
    <source>
        <dbReference type="SAM" id="MobiDB-lite"/>
    </source>
</evidence>
<feature type="chain" id="PRO_5032565233" evidence="2">
    <location>
        <begin position="24"/>
        <end position="725"/>
    </location>
</feature>
<reference evidence="3 4" key="1">
    <citation type="submission" date="2020-07" db="EMBL/GenBank/DDBJ databases">
        <title>Genomic Encyclopedia of Type Strains, Phase IV (KMG-V): Genome sequencing to study the core and pangenomes of soil and plant-associated prokaryotes.</title>
        <authorList>
            <person name="Whitman W."/>
        </authorList>
    </citation>
    <scope>NUCLEOTIDE SEQUENCE [LARGE SCALE GENOMIC DNA]</scope>
    <source>
        <strain evidence="3 4">RH2WT43</strain>
    </source>
</reference>
<name>A0A839F046_9GAMM</name>
<feature type="signal peptide" evidence="2">
    <location>
        <begin position="1"/>
        <end position="23"/>
    </location>
</feature>
<dbReference type="Gene3D" id="2.130.10.10">
    <property type="entry name" value="YVTN repeat-like/Quinoprotein amine dehydrogenase"/>
    <property type="match status" value="3"/>
</dbReference>
<protein>
    <submittedName>
        <fullName evidence="3">Photosystem II stability/assembly factor-like uncharacterized protein</fullName>
    </submittedName>
</protein>
<dbReference type="InterPro" id="IPR015943">
    <property type="entry name" value="WD40/YVTN_repeat-like_dom_sf"/>
</dbReference>
<dbReference type="EMBL" id="JACGXL010000003">
    <property type="protein sequence ID" value="MBA8888303.1"/>
    <property type="molecule type" value="Genomic_DNA"/>
</dbReference>